<dbReference type="AlphaFoldDB" id="A0A3D8T8S8"/>
<evidence type="ECO:0000313" key="4">
    <source>
        <dbReference type="Proteomes" id="UP000256328"/>
    </source>
</evidence>
<reference evidence="3 4" key="1">
    <citation type="journal article" date="2018" name="IMA Fungus">
        <title>IMA Genome-F 9: Draft genome sequence of Annulohypoxylon stygium, Aspergillus mulundensis, Berkeleyomyces basicola (syn. Thielaviopsis basicola), Ceratocystis smalleyi, two Cercospora beticola strains, Coleophoma cylindrospora, Fusarium fracticaudum, Phialophora cf. hyalina, and Morchella septimelata.</title>
        <authorList>
            <person name="Wingfield B.D."/>
            <person name="Bills G.F."/>
            <person name="Dong Y."/>
            <person name="Huang W."/>
            <person name="Nel W.J."/>
            <person name="Swalarsk-Parry B.S."/>
            <person name="Vaghefi N."/>
            <person name="Wilken P.M."/>
            <person name="An Z."/>
            <person name="de Beer Z.W."/>
            <person name="De Vos L."/>
            <person name="Chen L."/>
            <person name="Duong T.A."/>
            <person name="Gao Y."/>
            <person name="Hammerbacher A."/>
            <person name="Kikkert J.R."/>
            <person name="Li Y."/>
            <person name="Li H."/>
            <person name="Li K."/>
            <person name="Li Q."/>
            <person name="Liu X."/>
            <person name="Ma X."/>
            <person name="Naidoo K."/>
            <person name="Pethybridge S.J."/>
            <person name="Sun J."/>
            <person name="Steenkamp E.T."/>
            <person name="van der Nest M.A."/>
            <person name="van Wyk S."/>
            <person name="Wingfield M.J."/>
            <person name="Xiong C."/>
            <person name="Yue Q."/>
            <person name="Zhang X."/>
        </authorList>
    </citation>
    <scope>NUCLEOTIDE SEQUENCE [LARGE SCALE GENOMIC DNA]</scope>
    <source>
        <strain evidence="3 4">BP5796</strain>
    </source>
</reference>
<organism evidence="3 4">
    <name type="scientific">Coleophoma crateriformis</name>
    <dbReference type="NCBI Taxonomy" id="565419"/>
    <lineage>
        <taxon>Eukaryota</taxon>
        <taxon>Fungi</taxon>
        <taxon>Dikarya</taxon>
        <taxon>Ascomycota</taxon>
        <taxon>Pezizomycotina</taxon>
        <taxon>Leotiomycetes</taxon>
        <taxon>Helotiales</taxon>
        <taxon>Dermateaceae</taxon>
        <taxon>Coleophoma</taxon>
    </lineage>
</organism>
<protein>
    <recommendedName>
        <fullName evidence="5">NAD(P)-binding protein</fullName>
    </recommendedName>
</protein>
<dbReference type="Gene3D" id="3.40.50.720">
    <property type="entry name" value="NAD(P)-binding Rossmann-like Domain"/>
    <property type="match status" value="1"/>
</dbReference>
<dbReference type="SUPFAM" id="SSF51735">
    <property type="entry name" value="NAD(P)-binding Rossmann-fold domains"/>
    <property type="match status" value="1"/>
</dbReference>
<sequence>MAFPTYTQTYHKESYPAISPTRPELSTVGKVVFITGGGSGIGPRIAHAFATAGSTEISILGRTASFLLDTKKEIEAAHAGTKVHTSVADILDASAVEAAFAGAEKDFGKKVDICVSNAAYLPDNETIADGDIDEWFKGMEVNVKGTLIVARAFLKHSSAHPVFIHMTTGAVHAPAMPIPMSAYATSKLAAVKMMEYLAVENPHVRVHMLHPGFIDTAMSRKSAQAGFAVPLDDVELPASVTVWLANPEAEFLKGKYVWANWDVDELKAKKEQLVSSQDLTIGLLGWC</sequence>
<dbReference type="PRINTS" id="PR00081">
    <property type="entry name" value="GDHRDH"/>
</dbReference>
<evidence type="ECO:0000313" key="3">
    <source>
        <dbReference type="EMBL" id="RDW94408.1"/>
    </source>
</evidence>
<dbReference type="GO" id="GO:0050664">
    <property type="term" value="F:oxidoreductase activity, acting on NAD(P)H, oxygen as acceptor"/>
    <property type="evidence" value="ECO:0007669"/>
    <property type="project" value="TreeGrafter"/>
</dbReference>
<dbReference type="PANTHER" id="PTHR43008:SF4">
    <property type="entry name" value="CHAIN DEHYDROGENASE, PUTATIVE (AFU_ORTHOLOGUE AFUA_4G08710)-RELATED"/>
    <property type="match status" value="1"/>
</dbReference>
<dbReference type="OrthoDB" id="1933717at2759"/>
<accession>A0A3D8T8S8</accession>
<dbReference type="EMBL" id="PDLN01000001">
    <property type="protein sequence ID" value="RDW94408.1"/>
    <property type="molecule type" value="Genomic_DNA"/>
</dbReference>
<dbReference type="InterPro" id="IPR036291">
    <property type="entry name" value="NAD(P)-bd_dom_sf"/>
</dbReference>
<name>A0A3D8T8S8_9HELO</name>
<dbReference type="PANTHER" id="PTHR43008">
    <property type="entry name" value="BENZIL REDUCTASE"/>
    <property type="match status" value="1"/>
</dbReference>
<dbReference type="Pfam" id="PF00106">
    <property type="entry name" value="adh_short"/>
    <property type="match status" value="1"/>
</dbReference>
<keyword evidence="2" id="KW-0560">Oxidoreductase</keyword>
<dbReference type="Proteomes" id="UP000256328">
    <property type="component" value="Unassembled WGS sequence"/>
</dbReference>
<evidence type="ECO:0000256" key="2">
    <source>
        <dbReference type="ARBA" id="ARBA00023002"/>
    </source>
</evidence>
<dbReference type="GO" id="GO:0016616">
    <property type="term" value="F:oxidoreductase activity, acting on the CH-OH group of donors, NAD or NADP as acceptor"/>
    <property type="evidence" value="ECO:0007669"/>
    <property type="project" value="UniProtKB-ARBA"/>
</dbReference>
<dbReference type="InterPro" id="IPR002347">
    <property type="entry name" value="SDR_fam"/>
</dbReference>
<gene>
    <name evidence="3" type="ORF">BP5796_00171</name>
</gene>
<proteinExistence type="inferred from homology"/>
<dbReference type="CDD" id="cd05233">
    <property type="entry name" value="SDR_c"/>
    <property type="match status" value="1"/>
</dbReference>
<comment type="similarity">
    <text evidence="1">Belongs to the short-chain dehydrogenases/reductases (SDR) family.</text>
</comment>
<comment type="caution">
    <text evidence="3">The sequence shown here is derived from an EMBL/GenBank/DDBJ whole genome shotgun (WGS) entry which is preliminary data.</text>
</comment>
<evidence type="ECO:0000256" key="1">
    <source>
        <dbReference type="ARBA" id="ARBA00006484"/>
    </source>
</evidence>
<evidence type="ECO:0008006" key="5">
    <source>
        <dbReference type="Google" id="ProtNLM"/>
    </source>
</evidence>
<keyword evidence="4" id="KW-1185">Reference proteome</keyword>